<dbReference type="GO" id="GO:0050830">
    <property type="term" value="P:defense response to Gram-positive bacterium"/>
    <property type="evidence" value="ECO:0007669"/>
    <property type="project" value="TreeGrafter"/>
</dbReference>
<dbReference type="Gene3D" id="3.15.20.10">
    <property type="entry name" value="Bactericidal permeability-increasing protein, domain 2"/>
    <property type="match status" value="1"/>
</dbReference>
<comment type="caution">
    <text evidence="3">The sequence shown here is derived from an EMBL/GenBank/DDBJ whole genome shotgun (WGS) entry which is preliminary data.</text>
</comment>
<organism evidence="3 4">
    <name type="scientific">Eschrichtius robustus</name>
    <name type="common">California gray whale</name>
    <name type="synonym">Eschrichtius gibbosus</name>
    <dbReference type="NCBI Taxonomy" id="9764"/>
    <lineage>
        <taxon>Eukaryota</taxon>
        <taxon>Metazoa</taxon>
        <taxon>Chordata</taxon>
        <taxon>Craniata</taxon>
        <taxon>Vertebrata</taxon>
        <taxon>Euteleostomi</taxon>
        <taxon>Mammalia</taxon>
        <taxon>Eutheria</taxon>
        <taxon>Laurasiatheria</taxon>
        <taxon>Artiodactyla</taxon>
        <taxon>Whippomorpha</taxon>
        <taxon>Cetacea</taxon>
        <taxon>Mysticeti</taxon>
        <taxon>Eschrichtiidae</taxon>
        <taxon>Eschrichtius</taxon>
    </lineage>
</organism>
<comment type="function">
    <text evidence="1">The cytotoxic action of BPI is limited to many species of Gram-negative bacteria; this specificity may be explained by a strong affinity of the very basic N-terminal half for the negatively charged lipopolysaccharides that are unique to the Gram-negative bacterial outer envelope.</text>
</comment>
<keyword evidence="1" id="KW-0732">Signal</keyword>
<keyword evidence="1" id="KW-0399">Innate immunity</keyword>
<dbReference type="Proteomes" id="UP001159641">
    <property type="component" value="Unassembled WGS sequence"/>
</dbReference>
<comment type="subunit">
    <text evidence="1">Monomer. Homodimer; disulfide-linked.</text>
</comment>
<comment type="subcellular location">
    <subcellularLocation>
        <location evidence="1">Secreted</location>
    </subcellularLocation>
</comment>
<gene>
    <name evidence="3" type="ORF">J1605_015821</name>
</gene>
<keyword evidence="1" id="KW-1015">Disulfide bond</keyword>
<dbReference type="GO" id="GO:0001530">
    <property type="term" value="F:lipopolysaccharide binding"/>
    <property type="evidence" value="ECO:0007669"/>
    <property type="project" value="TreeGrafter"/>
</dbReference>
<dbReference type="GO" id="GO:0002281">
    <property type="term" value="P:macrophage activation involved in immune response"/>
    <property type="evidence" value="ECO:0007669"/>
    <property type="project" value="TreeGrafter"/>
</dbReference>
<proteinExistence type="predicted"/>
<dbReference type="InterPro" id="IPR032942">
    <property type="entry name" value="BPI/LBP/Plunc"/>
</dbReference>
<comment type="domain">
    <text evidence="1">The N- and C-terminal barrels adopt an identical fold despite having only 13% of conserved residues.</text>
</comment>
<accession>A0AB34GB80</accession>
<protein>
    <recommendedName>
        <fullName evidence="1">Bactericidal permeability-increasing protein</fullName>
        <shortName evidence="1">BPI</shortName>
    </recommendedName>
</protein>
<dbReference type="GO" id="GO:0050829">
    <property type="term" value="P:defense response to Gram-negative bacterium"/>
    <property type="evidence" value="ECO:0007669"/>
    <property type="project" value="UniProtKB-UniRule"/>
</dbReference>
<dbReference type="EMBL" id="JAIQCJ010002467">
    <property type="protein sequence ID" value="KAJ8776095.1"/>
    <property type="molecule type" value="Genomic_DNA"/>
</dbReference>
<dbReference type="SUPFAM" id="SSF55394">
    <property type="entry name" value="Bactericidal permeability-increasing protein, BPI"/>
    <property type="match status" value="1"/>
</dbReference>
<name>A0AB34GB80_ESCRO</name>
<dbReference type="PANTHER" id="PTHR10504:SF76">
    <property type="entry name" value="BACTERICIDAL PERMEABILITY-INCREASING PROTEIN"/>
    <property type="match status" value="1"/>
</dbReference>
<keyword evidence="1" id="KW-0044">Antibiotic</keyword>
<evidence type="ECO:0000313" key="3">
    <source>
        <dbReference type="EMBL" id="KAJ8776095.1"/>
    </source>
</evidence>
<keyword evidence="4" id="KW-1185">Reference proteome</keyword>
<dbReference type="GO" id="GO:0005615">
    <property type="term" value="C:extracellular space"/>
    <property type="evidence" value="ECO:0007669"/>
    <property type="project" value="UniProtKB-UniRule"/>
</dbReference>
<comment type="domain">
    <text evidence="1">The N-terminal region may be exposed to the interior of the granule, whereas the C-terminal portion may be embedded in the membrane. During phagocytosis and degranulation, proteases may be released and activated and cleave BPI at the junction of the N- and C-terminal portions of the molecule, providing controlled release of the N-terminal antibacterial fragment when bacteria are ingested.</text>
</comment>
<dbReference type="GO" id="GO:0043032">
    <property type="term" value="P:positive regulation of macrophage activation"/>
    <property type="evidence" value="ECO:0007669"/>
    <property type="project" value="TreeGrafter"/>
</dbReference>
<keyword evidence="1" id="KW-0929">Antimicrobial</keyword>
<evidence type="ECO:0000256" key="1">
    <source>
        <dbReference type="RuleBase" id="RU369039"/>
    </source>
</evidence>
<keyword evidence="1" id="KW-0964">Secreted</keyword>
<dbReference type="PANTHER" id="PTHR10504">
    <property type="entry name" value="BACTERICIDAL PERMEABILITY-INCREASING BPI PROTEIN-RELATED"/>
    <property type="match status" value="1"/>
</dbReference>
<dbReference type="Pfam" id="PF02886">
    <property type="entry name" value="LBP_BPI_CETP_C"/>
    <property type="match status" value="1"/>
</dbReference>
<dbReference type="GO" id="GO:0031663">
    <property type="term" value="P:lipopolysaccharide-mediated signaling pathway"/>
    <property type="evidence" value="ECO:0007669"/>
    <property type="project" value="TreeGrafter"/>
</dbReference>
<evidence type="ECO:0000259" key="2">
    <source>
        <dbReference type="Pfam" id="PF02886"/>
    </source>
</evidence>
<reference evidence="3 4" key="1">
    <citation type="submission" date="2022-11" db="EMBL/GenBank/DDBJ databases">
        <title>Whole genome sequence of Eschrichtius robustus ER-17-0199.</title>
        <authorList>
            <person name="Bruniche-Olsen A."/>
            <person name="Black A.N."/>
            <person name="Fields C.J."/>
            <person name="Walden K."/>
            <person name="Dewoody J.A."/>
        </authorList>
    </citation>
    <scope>NUCLEOTIDE SEQUENCE [LARGE SCALE GENOMIC DNA]</scope>
    <source>
        <strain evidence="3">ER-17-0199</strain>
        <tissue evidence="3">Blubber</tissue>
    </source>
</reference>
<keyword evidence="1" id="KW-0391">Immunity</keyword>
<dbReference type="GO" id="GO:0045087">
    <property type="term" value="P:innate immune response"/>
    <property type="evidence" value="ECO:0007669"/>
    <property type="project" value="UniProtKB-UniRule"/>
</dbReference>
<dbReference type="InterPro" id="IPR001124">
    <property type="entry name" value="Lipid-bd_serum_glycop_C"/>
</dbReference>
<evidence type="ECO:0000313" key="4">
    <source>
        <dbReference type="Proteomes" id="UP001159641"/>
    </source>
</evidence>
<feature type="domain" description="Lipid-binding serum glycoprotein C-terminal" evidence="2">
    <location>
        <begin position="49"/>
        <end position="125"/>
    </location>
</feature>
<keyword evidence="1" id="KW-0325">Glycoprotein</keyword>
<sequence length="344" mass="38175">MSSTSSPWVHNDILCPATGKSTEHSGGQRPFRFSLLLALSHSFLLRLLQIPLNFPIQLHTSSFRAIIPQLARLYPNMELEFETSPQSAPFLMFTPGNVTLVPVMDIQAFALLPNSSGRKPLFQLRAVSLNLARAIKGHVCHGWKPLAQLKDWETTQLIDSGGYLFLERGEWVLRSWSEQPAFLRPQPLGHQLGFRVELFSVAATGIHSSVAGKISPPGKRKWTQVEQLTIIDGTGFTGPPNPITWFNPTPVTGQASSLNTDRTNISITINVNSSRIVGSLTTGRLMFPEWGVRCSSLGFVFIHVLLDSFALAPPLLQMNLMESIHNYYALHIIYPSLDGKNSCY</sequence>
<dbReference type="InterPro" id="IPR017943">
    <property type="entry name" value="Bactericidal_perm-incr_a/b_dom"/>
</dbReference>
<dbReference type="AlphaFoldDB" id="A0AB34GB80"/>
<dbReference type="GO" id="GO:0006953">
    <property type="term" value="P:acute-phase response"/>
    <property type="evidence" value="ECO:0007669"/>
    <property type="project" value="TreeGrafter"/>
</dbReference>